<dbReference type="Proteomes" id="UP000460412">
    <property type="component" value="Unassembled WGS sequence"/>
</dbReference>
<name>A0A7X3MJ37_9FIRM</name>
<proteinExistence type="predicted"/>
<evidence type="ECO:0000313" key="2">
    <source>
        <dbReference type="Proteomes" id="UP000460412"/>
    </source>
</evidence>
<dbReference type="RefSeq" id="WP_159752312.1">
    <property type="nucleotide sequence ID" value="NZ_WUQX01000001.1"/>
</dbReference>
<dbReference type="AlphaFoldDB" id="A0A7X3MJ37"/>
<keyword evidence="2" id="KW-1185">Reference proteome</keyword>
<dbReference type="EMBL" id="WUQX01000001">
    <property type="protein sequence ID" value="MXP77192.1"/>
    <property type="molecule type" value="Genomic_DNA"/>
</dbReference>
<evidence type="ECO:0000313" key="1">
    <source>
        <dbReference type="EMBL" id="MXP77192.1"/>
    </source>
</evidence>
<sequence>MRKTYNVSFFKNNTYQSHIVKSDKSPARIARYYRDVKRVNNVLGISLATSESIKHGKTIITI</sequence>
<gene>
    <name evidence="1" type="ORF">GN277_17965</name>
</gene>
<organism evidence="1 2">
    <name type="scientific">Sporofaciens musculi</name>
    <dbReference type="NCBI Taxonomy" id="2681861"/>
    <lineage>
        <taxon>Bacteria</taxon>
        <taxon>Bacillati</taxon>
        <taxon>Bacillota</taxon>
        <taxon>Clostridia</taxon>
        <taxon>Lachnospirales</taxon>
        <taxon>Lachnospiraceae</taxon>
        <taxon>Sporofaciens</taxon>
    </lineage>
</organism>
<comment type="caution">
    <text evidence="1">The sequence shown here is derived from an EMBL/GenBank/DDBJ whole genome shotgun (WGS) entry which is preliminary data.</text>
</comment>
<protein>
    <submittedName>
        <fullName evidence="1">Uncharacterized protein</fullName>
    </submittedName>
</protein>
<reference evidence="1 2" key="1">
    <citation type="submission" date="2019-12" db="EMBL/GenBank/DDBJ databases">
        <title>Sporaefaciens musculi gen. nov., sp. nov., a novel bacterium isolated from the caecum of an obese mouse.</title>
        <authorList>
            <person name="Rasmussen T.S."/>
            <person name="Streidl T."/>
            <person name="Hitch T.C.A."/>
            <person name="Wortmann E."/>
            <person name="Deptula P."/>
            <person name="Hansen M."/>
            <person name="Nielsen D.S."/>
            <person name="Clavel T."/>
            <person name="Vogensen F.K."/>
        </authorList>
    </citation>
    <scope>NUCLEOTIDE SEQUENCE [LARGE SCALE GENOMIC DNA]</scope>
    <source>
        <strain evidence="1 2">WCA-9-b2</strain>
    </source>
</reference>
<accession>A0A7X3MJ37</accession>